<dbReference type="Proteomes" id="UP000628775">
    <property type="component" value="Unassembled WGS sequence"/>
</dbReference>
<sequence length="380" mass="41984">MKLLEGLTVLDFSQFLAGPSAALRLADLGARVIKIERPKTGDASRQLKLKNLAVDGDSLLFHTINRNKESYAVDLRDPDDLAKVKRLIPHVDVIIENFRPGKMKQFGLDYTSVKKLNPRIVYGTVTGYGTEGPWQDKPGQDLLIQSLTGLAWLNGEADQPPTPFPLSIADMFAGMHLVQGILACLIQRGSASHGGLVEVSLTEALLDFQFEVLTTHLNDGGKQPERSAVNNAHAYLGAPYGIYETKNGYIALAMGSVVELGGLLECPALLNYRDEALWFSKRDEIKRLLVQHLRQKTTEAWLEVLEKGGYWCADVLSWGRLVNHEGFKALDMVQTVSRSQAQSIQTTRCPIRVNGQKLFAPKGAPRVGEDNQAIEQAFHL</sequence>
<accession>A0A8J2YIM9</accession>
<keyword evidence="3" id="KW-1185">Reference proteome</keyword>
<comment type="caution">
    <text evidence="2">The sequence shown here is derived from an EMBL/GenBank/DDBJ whole genome shotgun (WGS) entry which is preliminary data.</text>
</comment>
<proteinExistence type="predicted"/>
<evidence type="ECO:0000313" key="2">
    <source>
        <dbReference type="EMBL" id="GGE45630.1"/>
    </source>
</evidence>
<dbReference type="EMBL" id="BMIR01000011">
    <property type="protein sequence ID" value="GGE45630.1"/>
    <property type="molecule type" value="Genomic_DNA"/>
</dbReference>
<dbReference type="InterPro" id="IPR044855">
    <property type="entry name" value="CoA-Trfase_III_dom3_sf"/>
</dbReference>
<dbReference type="Gene3D" id="3.40.50.10540">
    <property type="entry name" value="Crotonobetainyl-coa:carnitine coa-transferase, domain 1"/>
    <property type="match status" value="1"/>
</dbReference>
<name>A0A8J2YIM9_9BACL</name>
<dbReference type="InterPro" id="IPR050483">
    <property type="entry name" value="CoA-transferase_III_domain"/>
</dbReference>
<dbReference type="InterPro" id="IPR003673">
    <property type="entry name" value="CoA-Trfase_fam_III"/>
</dbReference>
<evidence type="ECO:0000256" key="1">
    <source>
        <dbReference type="ARBA" id="ARBA00022679"/>
    </source>
</evidence>
<dbReference type="PANTHER" id="PTHR48207:SF4">
    <property type="entry name" value="BLL6097 PROTEIN"/>
    <property type="match status" value="1"/>
</dbReference>
<organism evidence="2 3">
    <name type="scientific">Pullulanibacillus camelliae</name>
    <dbReference type="NCBI Taxonomy" id="1707096"/>
    <lineage>
        <taxon>Bacteria</taxon>
        <taxon>Bacillati</taxon>
        <taxon>Bacillota</taxon>
        <taxon>Bacilli</taxon>
        <taxon>Bacillales</taxon>
        <taxon>Sporolactobacillaceae</taxon>
        <taxon>Pullulanibacillus</taxon>
    </lineage>
</organism>
<keyword evidence="1 2" id="KW-0808">Transferase</keyword>
<dbReference type="RefSeq" id="WP_188694575.1">
    <property type="nucleotide sequence ID" value="NZ_BMIR01000011.1"/>
</dbReference>
<protein>
    <submittedName>
        <fullName evidence="2">CoA transferase</fullName>
    </submittedName>
</protein>
<dbReference type="AlphaFoldDB" id="A0A8J2YIM9"/>
<gene>
    <name evidence="2" type="ORF">GCM10011391_25570</name>
</gene>
<dbReference type="PANTHER" id="PTHR48207">
    <property type="entry name" value="SUCCINATE--HYDROXYMETHYLGLUTARATE COA-TRANSFERASE"/>
    <property type="match status" value="1"/>
</dbReference>
<dbReference type="SUPFAM" id="SSF89796">
    <property type="entry name" value="CoA-transferase family III (CaiB/BaiF)"/>
    <property type="match status" value="1"/>
</dbReference>
<dbReference type="GO" id="GO:0008410">
    <property type="term" value="F:CoA-transferase activity"/>
    <property type="evidence" value="ECO:0007669"/>
    <property type="project" value="TreeGrafter"/>
</dbReference>
<reference evidence="2" key="2">
    <citation type="submission" date="2020-09" db="EMBL/GenBank/DDBJ databases">
        <authorList>
            <person name="Sun Q."/>
            <person name="Zhou Y."/>
        </authorList>
    </citation>
    <scope>NUCLEOTIDE SEQUENCE</scope>
    <source>
        <strain evidence="2">CGMCC 1.15371</strain>
    </source>
</reference>
<dbReference type="Gene3D" id="3.30.1540.10">
    <property type="entry name" value="formyl-coa transferase, domain 3"/>
    <property type="match status" value="1"/>
</dbReference>
<evidence type="ECO:0000313" key="3">
    <source>
        <dbReference type="Proteomes" id="UP000628775"/>
    </source>
</evidence>
<dbReference type="InterPro" id="IPR023606">
    <property type="entry name" value="CoA-Trfase_III_dom_1_sf"/>
</dbReference>
<dbReference type="Pfam" id="PF02515">
    <property type="entry name" value="CoA_transf_3"/>
    <property type="match status" value="1"/>
</dbReference>
<reference evidence="2" key="1">
    <citation type="journal article" date="2014" name="Int. J. Syst. Evol. Microbiol.">
        <title>Complete genome sequence of Corynebacterium casei LMG S-19264T (=DSM 44701T), isolated from a smear-ripened cheese.</title>
        <authorList>
            <consortium name="US DOE Joint Genome Institute (JGI-PGF)"/>
            <person name="Walter F."/>
            <person name="Albersmeier A."/>
            <person name="Kalinowski J."/>
            <person name="Ruckert C."/>
        </authorList>
    </citation>
    <scope>NUCLEOTIDE SEQUENCE</scope>
    <source>
        <strain evidence="2">CGMCC 1.15371</strain>
    </source>
</reference>